<dbReference type="InterPro" id="IPR027434">
    <property type="entry name" value="Homing_endonucl"/>
</dbReference>
<evidence type="ECO:0000313" key="8">
    <source>
        <dbReference type="EMBL" id="HIV37500.1"/>
    </source>
</evidence>
<gene>
    <name evidence="4 8" type="primary">whiA</name>
    <name evidence="8" type="ORF">H9747_00640</name>
</gene>
<sequence length="341" mass="38185">MSFSGDVKEELLKKIDSARHCRIAELAAMVAFNGEIRKNSQNEIDLRVSAENPGIIRKYFTLLEKTFKINGEVSIDERIVKKNNRFTIDVGNQELTVNILQAVKILSPDRAVTSVEGLVSQMVIQKNCCKRAFLRGAFLCAGSISDPTKFYHFEIVCTSQEKARQLQELIQSFEIDAKIVKRKKYDVVYVKEGAQIVELLGLMGAGVSLMNLENVRILKGMRNTVNRKVNCETANINKTVNAAVKQMEDIAYIRDTIGLHRLPENLEETAMVRLEYPQASLKELGALLTVPIGKSGINHRLRKISTIAEQLRESHDVGNMDMRAHAASPAGSADRNKEEQV</sequence>
<evidence type="ECO:0000256" key="3">
    <source>
        <dbReference type="ARBA" id="ARBA00023306"/>
    </source>
</evidence>
<dbReference type="GO" id="GO:0003677">
    <property type="term" value="F:DNA binding"/>
    <property type="evidence" value="ECO:0007669"/>
    <property type="project" value="UniProtKB-UniRule"/>
</dbReference>
<keyword evidence="1 4" id="KW-0132">Cell division</keyword>
<comment type="function">
    <text evidence="4">Involved in cell division and chromosome segregation.</text>
</comment>
<dbReference type="PANTHER" id="PTHR37307">
    <property type="entry name" value="CELL DIVISION PROTEIN WHIA-RELATED"/>
    <property type="match status" value="1"/>
</dbReference>
<comment type="similarity">
    <text evidence="4">Belongs to the WhiA family.</text>
</comment>
<dbReference type="InterPro" id="IPR003802">
    <property type="entry name" value="Sporulation_regulator_WhiA"/>
</dbReference>
<feature type="domain" description="WhiA LAGLIDADG-like" evidence="7">
    <location>
        <begin position="131"/>
        <end position="222"/>
    </location>
</feature>
<dbReference type="GO" id="GO:0051301">
    <property type="term" value="P:cell division"/>
    <property type="evidence" value="ECO:0007669"/>
    <property type="project" value="UniProtKB-UniRule"/>
</dbReference>
<evidence type="ECO:0000259" key="7">
    <source>
        <dbReference type="Pfam" id="PF14527"/>
    </source>
</evidence>
<protein>
    <recommendedName>
        <fullName evidence="4">Probable cell division protein WhiA</fullName>
    </recommendedName>
</protein>
<dbReference type="SUPFAM" id="SSF55608">
    <property type="entry name" value="Homing endonucleases"/>
    <property type="match status" value="1"/>
</dbReference>
<comment type="caution">
    <text evidence="8">The sequence shown here is derived from an EMBL/GenBank/DDBJ whole genome shotgun (WGS) entry which is preliminary data.</text>
</comment>
<dbReference type="Proteomes" id="UP000886814">
    <property type="component" value="Unassembled WGS sequence"/>
</dbReference>
<dbReference type="InterPro" id="IPR018478">
    <property type="entry name" value="Sporu_reg_WhiA_N_dom"/>
</dbReference>
<dbReference type="HAMAP" id="MF_01420">
    <property type="entry name" value="HTH_type_WhiA"/>
    <property type="match status" value="1"/>
</dbReference>
<dbReference type="Pfam" id="PF10298">
    <property type="entry name" value="WhiA_N"/>
    <property type="match status" value="1"/>
</dbReference>
<proteinExistence type="inferred from homology"/>
<dbReference type="NCBIfam" id="TIGR00647">
    <property type="entry name" value="DNA_bind_WhiA"/>
    <property type="match status" value="1"/>
</dbReference>
<accession>A0A9D1TE49</accession>
<keyword evidence="3 4" id="KW-0131">Cell cycle</keyword>
<evidence type="ECO:0000259" key="6">
    <source>
        <dbReference type="Pfam" id="PF10298"/>
    </source>
</evidence>
<dbReference type="InterPro" id="IPR039518">
    <property type="entry name" value="WhiA_LAGLIDADG_dom"/>
</dbReference>
<reference evidence="8" key="1">
    <citation type="journal article" date="2021" name="PeerJ">
        <title>Extensive microbial diversity within the chicken gut microbiome revealed by metagenomics and culture.</title>
        <authorList>
            <person name="Gilroy R."/>
            <person name="Ravi A."/>
            <person name="Getino M."/>
            <person name="Pursley I."/>
            <person name="Horton D.L."/>
            <person name="Alikhan N.F."/>
            <person name="Baker D."/>
            <person name="Gharbi K."/>
            <person name="Hall N."/>
            <person name="Watson M."/>
            <person name="Adriaenssens E.M."/>
            <person name="Foster-Nyarko E."/>
            <person name="Jarju S."/>
            <person name="Secka A."/>
            <person name="Antonio M."/>
            <person name="Oren A."/>
            <person name="Chaudhuri R.R."/>
            <person name="La Ragione R."/>
            <person name="Hildebrand F."/>
            <person name="Pallen M.J."/>
        </authorList>
    </citation>
    <scope>NUCLEOTIDE SEQUENCE</scope>
    <source>
        <strain evidence="8">CHK195-9823</strain>
    </source>
</reference>
<evidence type="ECO:0000256" key="2">
    <source>
        <dbReference type="ARBA" id="ARBA00023125"/>
    </source>
</evidence>
<feature type="domain" description="Sporulation transcription regulator WhiA N-terminal" evidence="6">
    <location>
        <begin position="19"/>
        <end position="106"/>
    </location>
</feature>
<name>A0A9D1TE49_9FIRM</name>
<evidence type="ECO:0000259" key="5">
    <source>
        <dbReference type="Pfam" id="PF02650"/>
    </source>
</evidence>
<keyword evidence="2 4" id="KW-0238">DNA-binding</keyword>
<reference evidence="8" key="2">
    <citation type="submission" date="2021-04" db="EMBL/GenBank/DDBJ databases">
        <authorList>
            <person name="Gilroy R."/>
        </authorList>
    </citation>
    <scope>NUCLEOTIDE SEQUENCE</scope>
    <source>
        <strain evidence="8">CHK195-9823</strain>
    </source>
</reference>
<dbReference type="Gene3D" id="3.10.28.10">
    <property type="entry name" value="Homing endonucleases"/>
    <property type="match status" value="1"/>
</dbReference>
<feature type="domain" description="Sporulation regulator WhiA C-terminal" evidence="5">
    <location>
        <begin position="225"/>
        <end position="308"/>
    </location>
</feature>
<dbReference type="PANTHER" id="PTHR37307:SF1">
    <property type="entry name" value="CELL DIVISION PROTEIN WHIA-RELATED"/>
    <property type="match status" value="1"/>
</dbReference>
<dbReference type="Pfam" id="PF02650">
    <property type="entry name" value="HTH_WhiA"/>
    <property type="match status" value="1"/>
</dbReference>
<dbReference type="Pfam" id="PF14527">
    <property type="entry name" value="LAGLIDADG_WhiA"/>
    <property type="match status" value="1"/>
</dbReference>
<organism evidence="8 9">
    <name type="scientific">Candidatus Blautia stercorigallinarum</name>
    <dbReference type="NCBI Taxonomy" id="2838501"/>
    <lineage>
        <taxon>Bacteria</taxon>
        <taxon>Bacillati</taxon>
        <taxon>Bacillota</taxon>
        <taxon>Clostridia</taxon>
        <taxon>Lachnospirales</taxon>
        <taxon>Lachnospiraceae</taxon>
        <taxon>Blautia</taxon>
    </lineage>
</organism>
<evidence type="ECO:0000313" key="9">
    <source>
        <dbReference type="Proteomes" id="UP000886814"/>
    </source>
</evidence>
<evidence type="ECO:0000256" key="4">
    <source>
        <dbReference type="HAMAP-Rule" id="MF_01420"/>
    </source>
</evidence>
<dbReference type="InterPro" id="IPR023054">
    <property type="entry name" value="Sporulation_regulator_WhiA_C"/>
</dbReference>
<dbReference type="GO" id="GO:0043937">
    <property type="term" value="P:regulation of sporulation"/>
    <property type="evidence" value="ECO:0007669"/>
    <property type="project" value="InterPro"/>
</dbReference>
<dbReference type="EMBL" id="DXIQ01000003">
    <property type="protein sequence ID" value="HIV37500.1"/>
    <property type="molecule type" value="Genomic_DNA"/>
</dbReference>
<evidence type="ECO:0000256" key="1">
    <source>
        <dbReference type="ARBA" id="ARBA00022618"/>
    </source>
</evidence>
<dbReference type="AlphaFoldDB" id="A0A9D1TE49"/>